<evidence type="ECO:0000313" key="2">
    <source>
        <dbReference type="Proteomes" id="UP001193389"/>
    </source>
</evidence>
<dbReference type="AlphaFoldDB" id="A0A5K7S7T8"/>
<organism evidence="1 2">
    <name type="scientific">Aquipluma nitroreducens</name>
    <dbReference type="NCBI Taxonomy" id="2010828"/>
    <lineage>
        <taxon>Bacteria</taxon>
        <taxon>Pseudomonadati</taxon>
        <taxon>Bacteroidota</taxon>
        <taxon>Bacteroidia</taxon>
        <taxon>Marinilabiliales</taxon>
        <taxon>Prolixibacteraceae</taxon>
        <taxon>Aquipluma</taxon>
    </lineage>
</organism>
<evidence type="ECO:0000313" key="1">
    <source>
        <dbReference type="EMBL" id="BBE17590.1"/>
    </source>
</evidence>
<proteinExistence type="predicted"/>
<gene>
    <name evidence="1" type="ORF">AQPE_1746</name>
</gene>
<dbReference type="Proteomes" id="UP001193389">
    <property type="component" value="Chromosome"/>
</dbReference>
<sequence>MSTMLKEKVTLSTLVRNILHSYNEANSMSTDTVMTRKKKK</sequence>
<dbReference type="EMBL" id="AP018694">
    <property type="protein sequence ID" value="BBE17590.1"/>
    <property type="molecule type" value="Genomic_DNA"/>
</dbReference>
<dbReference type="KEGG" id="anf:AQPE_1746"/>
<accession>A0A5K7S7T8</accession>
<reference evidence="1" key="1">
    <citation type="journal article" date="2020" name="Int. J. Syst. Evol. Microbiol.">
        <title>Aquipluma nitroreducens gen. nov. sp. nov., a novel facultatively anaerobic bacterium isolated from a freshwater lake.</title>
        <authorList>
            <person name="Watanabe M."/>
            <person name="Kojima H."/>
            <person name="Fukui M."/>
        </authorList>
    </citation>
    <scope>NUCLEOTIDE SEQUENCE</scope>
    <source>
        <strain evidence="1">MeG22</strain>
    </source>
</reference>
<keyword evidence="2" id="KW-1185">Reference proteome</keyword>
<protein>
    <submittedName>
        <fullName evidence="1">Uncharacterized protein</fullName>
    </submittedName>
</protein>
<name>A0A5K7S7T8_9BACT</name>